<evidence type="ECO:0000313" key="10">
    <source>
        <dbReference type="Proteomes" id="UP000177324"/>
    </source>
</evidence>
<dbReference type="Proteomes" id="UP000177324">
    <property type="component" value="Unassembled WGS sequence"/>
</dbReference>
<dbReference type="SUPFAM" id="SSF51735">
    <property type="entry name" value="NAD(P)-binding Rossmann-fold domains"/>
    <property type="match status" value="1"/>
</dbReference>
<feature type="binding site" evidence="5">
    <location>
        <position position="182"/>
    </location>
    <ligand>
        <name>NAD(+)</name>
        <dbReference type="ChEBI" id="CHEBI:57540"/>
    </ligand>
</feature>
<keyword evidence="5" id="KW-0520">NAD</keyword>
<dbReference type="InterPro" id="IPR006097">
    <property type="entry name" value="Glu/Leu/Phe/Val/Trp_DH_dimer"/>
</dbReference>
<dbReference type="PRINTS" id="PR00082">
    <property type="entry name" value="GLFDHDRGNASE"/>
</dbReference>
<protein>
    <recommendedName>
        <fullName evidence="3">Glutamate dehydrogenase</fullName>
    </recommendedName>
</protein>
<feature type="site" description="Important for catalysis" evidence="6">
    <location>
        <position position="138"/>
    </location>
</feature>
<comment type="similarity">
    <text evidence="1 3 7">Belongs to the Glu/Leu/Phe/Val dehydrogenases family.</text>
</comment>
<evidence type="ECO:0000313" key="9">
    <source>
        <dbReference type="EMBL" id="OGY18054.1"/>
    </source>
</evidence>
<feature type="binding site" evidence="5">
    <location>
        <position position="62"/>
    </location>
    <ligand>
        <name>substrate</name>
    </ligand>
</feature>
<dbReference type="SMART" id="SM00839">
    <property type="entry name" value="ELFV_dehydrog"/>
    <property type="match status" value="1"/>
</dbReference>
<dbReference type="GO" id="GO:0000166">
    <property type="term" value="F:nucleotide binding"/>
    <property type="evidence" value="ECO:0007669"/>
    <property type="project" value="UniProtKB-KW"/>
</dbReference>
<dbReference type="GO" id="GO:0006538">
    <property type="term" value="P:L-glutamate catabolic process"/>
    <property type="evidence" value="ECO:0007669"/>
    <property type="project" value="TreeGrafter"/>
</dbReference>
<dbReference type="PANTHER" id="PTHR11606">
    <property type="entry name" value="GLUTAMATE DEHYDROGENASE"/>
    <property type="match status" value="1"/>
</dbReference>
<dbReference type="AlphaFoldDB" id="A0A1G1VRW7"/>
<dbReference type="PANTHER" id="PTHR11606:SF13">
    <property type="entry name" value="GLUTAMATE DEHYDROGENASE 1, MITOCHONDRIAL"/>
    <property type="match status" value="1"/>
</dbReference>
<organism evidence="9 10">
    <name type="scientific">Candidatus Chisholmbacteria bacterium RIFCSPHIGHO2_01_FULL_48_12</name>
    <dbReference type="NCBI Taxonomy" id="1797589"/>
    <lineage>
        <taxon>Bacteria</taxon>
        <taxon>Candidatus Chisholmiibacteriota</taxon>
    </lineage>
</organism>
<feature type="binding site" evidence="5">
    <location>
        <position position="86"/>
    </location>
    <ligand>
        <name>substrate</name>
    </ligand>
</feature>
<feature type="domain" description="Glutamate/phenylalanine/leucine/valine/L-tryptophan dehydrogenase C-terminal" evidence="8">
    <location>
        <begin position="175"/>
        <end position="415"/>
    </location>
</feature>
<dbReference type="InterPro" id="IPR033922">
    <property type="entry name" value="NAD_bind_Glu_DH"/>
</dbReference>
<evidence type="ECO:0000256" key="7">
    <source>
        <dbReference type="RuleBase" id="RU004417"/>
    </source>
</evidence>
<dbReference type="SUPFAM" id="SSF53223">
    <property type="entry name" value="Aminoacid dehydrogenase-like, N-terminal domain"/>
    <property type="match status" value="1"/>
</dbReference>
<proteinExistence type="inferred from homology"/>
<keyword evidence="2 3" id="KW-0560">Oxidoreductase</keyword>
<dbReference type="InterPro" id="IPR033524">
    <property type="entry name" value="Glu/Leu/Phe/Val_DH_AS"/>
</dbReference>
<evidence type="ECO:0000256" key="5">
    <source>
        <dbReference type="PIRSR" id="PIRSR000185-2"/>
    </source>
</evidence>
<dbReference type="Gene3D" id="3.40.50.10860">
    <property type="entry name" value="Leucine Dehydrogenase, chain A, domain 1"/>
    <property type="match status" value="1"/>
</dbReference>
<dbReference type="InterPro" id="IPR014362">
    <property type="entry name" value="Glu_DH"/>
</dbReference>
<evidence type="ECO:0000256" key="6">
    <source>
        <dbReference type="PIRSR" id="PIRSR000185-3"/>
    </source>
</evidence>
<evidence type="ECO:0000259" key="8">
    <source>
        <dbReference type="SMART" id="SM00839"/>
    </source>
</evidence>
<feature type="binding site" evidence="5">
    <location>
        <position position="351"/>
    </location>
    <ligand>
        <name>substrate</name>
    </ligand>
</feature>
<comment type="caution">
    <text evidence="9">The sequence shown here is derived from an EMBL/GenBank/DDBJ whole genome shotgun (WGS) entry which is preliminary data.</text>
</comment>
<sequence>MPNPYQNAVRQLRQVGELLELDEETIARLAKPDRVVKKEIKVGKKKFLAFRSQHNQARGPYKGGIRFHSGVTEDEVKALSMWMTWKCATVGIPFGGSKGGVVVDPKGLSAEELEQLSRGYIRAFYEYLGPQRDVPAPDVNTDSQIMAWMLDEYEKLVGHKEPGVLTGKPIELGGSEGRTEATGLGGYYVLRALHAKLNSKFQIPNSKFTIAVQGLGNVGYWFTRFASEAGYRVIAVSDSKGGVITEGTENNQKALSIDKVMEYKEKSGSVMGLPGAETITNEELLELPVDVVVPAALENVITGENAGRIKAKVVLEMANGPVTPEADEILRERGVVVVPDVLANSGGVTVSYFEWVQNLQGYYWEKEEVLRRLKLIMDEAFETVWKMKQEKKVDMRMGAYMVAVRRVVKALRLRG</sequence>
<evidence type="ECO:0000256" key="3">
    <source>
        <dbReference type="PIRNR" id="PIRNR000185"/>
    </source>
</evidence>
<dbReference type="PROSITE" id="PS00074">
    <property type="entry name" value="GLFV_DEHYDROGENASE"/>
    <property type="match status" value="1"/>
</dbReference>
<dbReference type="InterPro" id="IPR036291">
    <property type="entry name" value="NAD(P)-bd_dom_sf"/>
</dbReference>
<dbReference type="InterPro" id="IPR006095">
    <property type="entry name" value="Glu/Leu/Phe/Val/Trp_DH"/>
</dbReference>
<reference evidence="9 10" key="1">
    <citation type="journal article" date="2016" name="Nat. Commun.">
        <title>Thousands of microbial genomes shed light on interconnected biogeochemical processes in an aquifer system.</title>
        <authorList>
            <person name="Anantharaman K."/>
            <person name="Brown C.T."/>
            <person name="Hug L.A."/>
            <person name="Sharon I."/>
            <person name="Castelle C.J."/>
            <person name="Probst A.J."/>
            <person name="Thomas B.C."/>
            <person name="Singh A."/>
            <person name="Wilkins M.J."/>
            <person name="Karaoz U."/>
            <person name="Brodie E.L."/>
            <person name="Williams K.H."/>
            <person name="Hubbard S.S."/>
            <person name="Banfield J.F."/>
        </authorList>
    </citation>
    <scope>NUCLEOTIDE SEQUENCE [LARGE SCALE GENOMIC DNA]</scope>
</reference>
<gene>
    <name evidence="9" type="ORF">A2784_05070</name>
</gene>
<evidence type="ECO:0000256" key="1">
    <source>
        <dbReference type="ARBA" id="ARBA00006382"/>
    </source>
</evidence>
<dbReference type="Pfam" id="PF02812">
    <property type="entry name" value="ELFV_dehydrog_N"/>
    <property type="match status" value="1"/>
</dbReference>
<dbReference type="EMBL" id="MHCH01000010">
    <property type="protein sequence ID" value="OGY18054.1"/>
    <property type="molecule type" value="Genomic_DNA"/>
</dbReference>
<dbReference type="Gene3D" id="3.40.50.720">
    <property type="entry name" value="NAD(P)-binding Rossmann-like Domain"/>
    <property type="match status" value="1"/>
</dbReference>
<dbReference type="PIRSF" id="PIRSF000185">
    <property type="entry name" value="Glu_DH"/>
    <property type="match status" value="1"/>
</dbReference>
<dbReference type="InterPro" id="IPR006096">
    <property type="entry name" value="Glu/Leu/Phe/Val/Trp_DH_C"/>
</dbReference>
<dbReference type="STRING" id="1797589.A2784_05070"/>
<keyword evidence="5" id="KW-0547">Nucleotide-binding</keyword>
<dbReference type="InterPro" id="IPR046346">
    <property type="entry name" value="Aminoacid_DH-like_N_sf"/>
</dbReference>
<feature type="binding site" evidence="5">
    <location>
        <position position="217"/>
    </location>
    <ligand>
        <name>NAD(+)</name>
        <dbReference type="ChEBI" id="CHEBI:57540"/>
    </ligand>
</feature>
<dbReference type="GO" id="GO:0004352">
    <property type="term" value="F:glutamate dehydrogenase (NAD+) activity"/>
    <property type="evidence" value="ECO:0007669"/>
    <property type="project" value="TreeGrafter"/>
</dbReference>
<accession>A0A1G1VRW7</accession>
<evidence type="ECO:0000256" key="4">
    <source>
        <dbReference type="PIRSR" id="PIRSR000185-1"/>
    </source>
</evidence>
<feature type="active site" description="Proton donor" evidence="4">
    <location>
        <position position="98"/>
    </location>
</feature>
<name>A0A1G1VRW7_9BACT</name>
<dbReference type="CDD" id="cd01076">
    <property type="entry name" value="NAD_bind_1_Glu_DH"/>
    <property type="match status" value="1"/>
</dbReference>
<evidence type="ECO:0000256" key="2">
    <source>
        <dbReference type="ARBA" id="ARBA00023002"/>
    </source>
</evidence>
<dbReference type="Pfam" id="PF00208">
    <property type="entry name" value="ELFV_dehydrog"/>
    <property type="match status" value="1"/>
</dbReference>